<feature type="compositionally biased region" description="Low complexity" evidence="3">
    <location>
        <begin position="737"/>
        <end position="759"/>
    </location>
</feature>
<name>A0A8B8RSC7_CAMFR</name>
<dbReference type="Gene3D" id="1.10.238.10">
    <property type="entry name" value="EF-hand"/>
    <property type="match status" value="1"/>
</dbReference>
<dbReference type="GO" id="GO:0046914">
    <property type="term" value="F:transition metal ion binding"/>
    <property type="evidence" value="ECO:0007669"/>
    <property type="project" value="InterPro"/>
</dbReference>
<dbReference type="RefSeq" id="XP_006177314.2">
    <property type="nucleotide sequence ID" value="XM_006177252.3"/>
</dbReference>
<keyword evidence="5" id="KW-1185">Reference proteome</keyword>
<dbReference type="RefSeq" id="XP_032320136.1">
    <property type="nucleotide sequence ID" value="XM_032464245.1"/>
</dbReference>
<feature type="compositionally biased region" description="Polar residues" evidence="3">
    <location>
        <begin position="304"/>
        <end position="322"/>
    </location>
</feature>
<dbReference type="PANTHER" id="PTHR11639">
    <property type="entry name" value="S100 CALCIUM-BINDING PROTEIN"/>
    <property type="match status" value="1"/>
</dbReference>
<organism evidence="5 7">
    <name type="scientific">Camelus ferus</name>
    <name type="common">Wild bactrian camel</name>
    <name type="synonym">Camelus bactrianus ferus</name>
    <dbReference type="NCBI Taxonomy" id="419612"/>
    <lineage>
        <taxon>Eukaryota</taxon>
        <taxon>Metazoa</taxon>
        <taxon>Chordata</taxon>
        <taxon>Craniata</taxon>
        <taxon>Vertebrata</taxon>
        <taxon>Euteleostomi</taxon>
        <taxon>Mammalia</taxon>
        <taxon>Eutheria</taxon>
        <taxon>Laurasiatheria</taxon>
        <taxon>Artiodactyla</taxon>
        <taxon>Tylopoda</taxon>
        <taxon>Camelidae</taxon>
        <taxon>Camelus</taxon>
    </lineage>
</organism>
<feature type="compositionally biased region" description="Polar residues" evidence="3">
    <location>
        <begin position="802"/>
        <end position="821"/>
    </location>
</feature>
<keyword evidence="2" id="KW-0106">Calcium</keyword>
<dbReference type="InterPro" id="IPR018247">
    <property type="entry name" value="EF_Hand_1_Ca_BS"/>
</dbReference>
<sequence length="894" mass="95995">MPQLLRNITGIIEAFGRYARTEGACQVLTRGELKRLVEREFADVIVKPHDPATVDEVLRLLDEDDTGTVDFKEFLVLVFRVAQACFKTLSESPEGACGSQESGSRPSAASQEPGEGQRGGTEVGTAGKGQDQAGSHGAQSEQASTGQSGPGPQTQGQDISSAQVSHQDRQSESQRREGASQLTQARDHVEQTQRVREDKSPQARESRAERQLQTREQDRAHLTSETIIGTLTQTQTGATQTVEQDRSHQMGSTSTQSWEPICGQTRGTETHGQDRSQTSQVVTGGHVQTQGGAIQTVEQDRSHQMGSTSTQSWESTCGQTRGTETHGQDRSQISQVVTGGHIQTPPGSQTQTHTQTVEQDRSHQTGSTALQPQEPTCGQTRGTEIHSQDRSQTSQVVTGGHIQTQAGSQTQTHSQIVEQNRGHQKGSTGTQPWESTCGQTRGIETHGQDRSQTSQVVTGGHVQTQGGATQTVEQDRSHQMGSTSTQSWESTCGQTRGTETHGQDRSQTSQVVTGGHVQTQGGATQTVEQDRSHQMGSTSTQSWESTCGQTRGTETHGQDRSQISQVVTGGHIQTPPGSQTQTHTQTVEQDRSHQTGSTALQPQEPTCGQTRGTEIHSQDRSQTSQVVTGGHIQTQAGSQTQTHSQIVEQNRGHQKGSTGTQPWESTCGQTRGIETHGQDRSQTSQVVTGGHVQTQGGATQTVEQDRSHQMGSTSTQSWESTCGQTRGTETHGQDRSQTSQVVTGGHVQTQGGATQTVQQDRSQTASHTGAGEQGQTQRQSGSGPRHTQVSSYEAGETELGGQAQTEPSTVTSRQDWSSACPTHSVARGPGEREPTVVRQEWVDDHARETVIRRQDQGSLHTSVPAAQGQEAAQQGGKRSLTAKGLYSYFKSSTP</sequence>
<dbReference type="InterPro" id="IPR013787">
    <property type="entry name" value="S100_Ca-bd_sub"/>
</dbReference>
<accession>A0A8B8RSC7</accession>
<dbReference type="AlphaFoldDB" id="A0A8B8RSC7"/>
<feature type="region of interest" description="Disordered" evidence="3">
    <location>
        <begin position="854"/>
        <end position="878"/>
    </location>
</feature>
<feature type="compositionally biased region" description="Polar residues" evidence="3">
    <location>
        <begin position="345"/>
        <end position="357"/>
    </location>
</feature>
<evidence type="ECO:0000313" key="5">
    <source>
        <dbReference type="Proteomes" id="UP000694856"/>
    </source>
</evidence>
<feature type="compositionally biased region" description="Low complexity" evidence="3">
    <location>
        <begin position="510"/>
        <end position="527"/>
    </location>
</feature>
<feature type="region of interest" description="Disordered" evidence="3">
    <location>
        <begin position="90"/>
        <end position="835"/>
    </location>
</feature>
<dbReference type="Pfam" id="PF01023">
    <property type="entry name" value="S_100"/>
    <property type="match status" value="1"/>
</dbReference>
<feature type="compositionally biased region" description="Low complexity" evidence="3">
    <location>
        <begin position="455"/>
        <end position="472"/>
    </location>
</feature>
<feature type="compositionally biased region" description="Basic and acidic residues" evidence="3">
    <location>
        <begin position="166"/>
        <end position="178"/>
    </location>
</feature>
<dbReference type="KEGG" id="cfr:102509138"/>
<dbReference type="Proteomes" id="UP000694856">
    <property type="component" value="Chromosome 21"/>
</dbReference>
<proteinExistence type="predicted"/>
<evidence type="ECO:0000313" key="8">
    <source>
        <dbReference type="RefSeq" id="XP_032320135.1"/>
    </source>
</evidence>
<dbReference type="GO" id="GO:1902808">
    <property type="term" value="P:positive regulation of cell cycle G1/S phase transition"/>
    <property type="evidence" value="ECO:0007669"/>
    <property type="project" value="TreeGrafter"/>
</dbReference>
<feature type="compositionally biased region" description="Polar residues" evidence="3">
    <location>
        <begin position="594"/>
        <end position="612"/>
    </location>
</feature>
<keyword evidence="1" id="KW-0479">Metal-binding</keyword>
<feature type="compositionally biased region" description="Polar residues" evidence="3">
    <location>
        <begin position="534"/>
        <end position="552"/>
    </location>
</feature>
<feature type="compositionally biased region" description="Basic and acidic residues" evidence="3">
    <location>
        <begin position="185"/>
        <end position="222"/>
    </location>
</feature>
<feature type="compositionally biased region" description="Low complexity" evidence="3">
    <location>
        <begin position="144"/>
        <end position="157"/>
    </location>
</feature>
<dbReference type="PROSITE" id="PS00018">
    <property type="entry name" value="EF_HAND_1"/>
    <property type="match status" value="1"/>
</dbReference>
<dbReference type="SUPFAM" id="SSF47473">
    <property type="entry name" value="EF-hand"/>
    <property type="match status" value="1"/>
</dbReference>
<dbReference type="GeneID" id="102509138"/>
<evidence type="ECO:0000259" key="4">
    <source>
        <dbReference type="PROSITE" id="PS50222"/>
    </source>
</evidence>
<evidence type="ECO:0000256" key="1">
    <source>
        <dbReference type="ARBA" id="ARBA00022723"/>
    </source>
</evidence>
<dbReference type="InterPro" id="IPR034325">
    <property type="entry name" value="S-100_dom"/>
</dbReference>
<feature type="compositionally biased region" description="Polar residues" evidence="3">
    <location>
        <begin position="709"/>
        <end position="727"/>
    </location>
</feature>
<feature type="compositionally biased region" description="Low complexity" evidence="3">
    <location>
        <begin position="277"/>
        <end position="292"/>
    </location>
</feature>
<feature type="compositionally biased region" description="Polar residues" evidence="3">
    <location>
        <begin position="425"/>
        <end position="439"/>
    </location>
</feature>
<dbReference type="GO" id="GO:0005615">
    <property type="term" value="C:extracellular space"/>
    <property type="evidence" value="ECO:0007669"/>
    <property type="project" value="TreeGrafter"/>
</dbReference>
<feature type="compositionally biased region" description="Polar residues" evidence="3">
    <location>
        <begin position="760"/>
        <end position="791"/>
    </location>
</feature>
<dbReference type="CDD" id="cd00213">
    <property type="entry name" value="S-100"/>
    <property type="match status" value="1"/>
</dbReference>
<dbReference type="InterPro" id="IPR011992">
    <property type="entry name" value="EF-hand-dom_pair"/>
</dbReference>
<feature type="compositionally biased region" description="Polar residues" evidence="3">
    <location>
        <begin position="479"/>
        <end position="497"/>
    </location>
</feature>
<dbReference type="RefSeq" id="XP_032320135.1">
    <property type="nucleotide sequence ID" value="XM_032464244.1"/>
</dbReference>
<dbReference type="GO" id="GO:0071345">
    <property type="term" value="P:cellular response to cytokine stimulus"/>
    <property type="evidence" value="ECO:0007669"/>
    <property type="project" value="TreeGrafter"/>
</dbReference>
<feature type="compositionally biased region" description="Polar residues" evidence="3">
    <location>
        <begin position="99"/>
        <end position="110"/>
    </location>
</feature>
<feature type="compositionally biased region" description="Low complexity" evidence="3">
    <location>
        <begin position="865"/>
        <end position="876"/>
    </location>
</feature>
<evidence type="ECO:0000313" key="6">
    <source>
        <dbReference type="RefSeq" id="XP_006177314.2"/>
    </source>
</evidence>
<dbReference type="PROSITE" id="PS50222">
    <property type="entry name" value="EF_HAND_2"/>
    <property type="match status" value="1"/>
</dbReference>
<dbReference type="GO" id="GO:0005509">
    <property type="term" value="F:calcium ion binding"/>
    <property type="evidence" value="ECO:0007669"/>
    <property type="project" value="InterPro"/>
</dbReference>
<protein>
    <submittedName>
        <fullName evidence="6 7">Cornulin isoform X1</fullName>
    </submittedName>
</protein>
<dbReference type="PANTHER" id="PTHR11639:SF26">
    <property type="entry name" value="CORNULIN"/>
    <property type="match status" value="1"/>
</dbReference>
<evidence type="ECO:0000313" key="9">
    <source>
        <dbReference type="RefSeq" id="XP_032320136.1"/>
    </source>
</evidence>
<feature type="compositionally biased region" description="Polar residues" evidence="3">
    <location>
        <begin position="655"/>
        <end position="669"/>
    </location>
</feature>
<dbReference type="GO" id="GO:0051896">
    <property type="term" value="P:regulation of phosphatidylinositol 3-kinase/protein kinase B signal transduction"/>
    <property type="evidence" value="ECO:0007669"/>
    <property type="project" value="TreeGrafter"/>
</dbReference>
<feature type="compositionally biased region" description="Polar residues" evidence="3">
    <location>
        <begin position="249"/>
        <end position="258"/>
    </location>
</feature>
<feature type="compositionally biased region" description="Polar residues" evidence="3">
    <location>
        <begin position="620"/>
        <end position="648"/>
    </location>
</feature>
<dbReference type="InterPro" id="IPR002048">
    <property type="entry name" value="EF_hand_dom"/>
</dbReference>
<dbReference type="RefSeq" id="XP_032320134.1">
    <property type="nucleotide sequence ID" value="XM_032464243.1"/>
</dbReference>
<feature type="domain" description="EF-hand" evidence="4">
    <location>
        <begin position="49"/>
        <end position="84"/>
    </location>
</feature>
<feature type="compositionally biased region" description="Polar residues" evidence="3">
    <location>
        <begin position="364"/>
        <end position="382"/>
    </location>
</feature>
<feature type="compositionally biased region" description="Low complexity" evidence="3">
    <location>
        <begin position="685"/>
        <end position="702"/>
    </location>
</feature>
<evidence type="ECO:0000313" key="7">
    <source>
        <dbReference type="RefSeq" id="XP_032320134.1"/>
    </source>
</evidence>
<gene>
    <name evidence="6 7 8 9" type="primary">LOC102509138</name>
</gene>
<dbReference type="GO" id="GO:0048306">
    <property type="term" value="F:calcium-dependent protein binding"/>
    <property type="evidence" value="ECO:0007669"/>
    <property type="project" value="TreeGrafter"/>
</dbReference>
<feature type="compositionally biased region" description="Polar residues" evidence="3">
    <location>
        <begin position="390"/>
        <end position="418"/>
    </location>
</feature>
<feature type="compositionally biased region" description="Low complexity" evidence="3">
    <location>
        <begin position="226"/>
        <end position="241"/>
    </location>
</feature>
<evidence type="ECO:0000256" key="3">
    <source>
        <dbReference type="SAM" id="MobiDB-lite"/>
    </source>
</evidence>
<reference evidence="6 7" key="1">
    <citation type="submission" date="2025-04" db="UniProtKB">
        <authorList>
            <consortium name="RefSeq"/>
        </authorList>
    </citation>
    <scope>IDENTIFICATION</scope>
    <source>
        <tissue evidence="6 7">Ear skin</tissue>
    </source>
</reference>
<dbReference type="SMART" id="SM01394">
    <property type="entry name" value="S_100"/>
    <property type="match status" value="1"/>
</dbReference>
<evidence type="ECO:0000256" key="2">
    <source>
        <dbReference type="ARBA" id="ARBA00022837"/>
    </source>
</evidence>
<feature type="compositionally biased region" description="Polar residues" evidence="3">
    <location>
        <begin position="575"/>
        <end position="587"/>
    </location>
</feature>